<dbReference type="EMBL" id="CP104213">
    <property type="protein sequence ID" value="UWX64977.1"/>
    <property type="molecule type" value="Genomic_DNA"/>
</dbReference>
<reference evidence="3" key="1">
    <citation type="submission" date="2022-09" db="EMBL/GenBank/DDBJ databases">
        <title>genome sequence of Deinococcus rubellus.</title>
        <authorList>
            <person name="Srinivasan S."/>
        </authorList>
    </citation>
    <scope>NUCLEOTIDE SEQUENCE</scope>
    <source>
        <strain evidence="3">Ant6</strain>
    </source>
</reference>
<keyword evidence="4" id="KW-1185">Reference proteome</keyword>
<feature type="domain" description="Oxidoreductase molybdopterin-binding" evidence="2">
    <location>
        <begin position="228"/>
        <end position="375"/>
    </location>
</feature>
<feature type="transmembrane region" description="Helical" evidence="1">
    <location>
        <begin position="20"/>
        <end position="46"/>
    </location>
</feature>
<evidence type="ECO:0000313" key="3">
    <source>
        <dbReference type="EMBL" id="UWX64977.1"/>
    </source>
</evidence>
<feature type="transmembrane region" description="Helical" evidence="1">
    <location>
        <begin position="83"/>
        <end position="101"/>
    </location>
</feature>
<dbReference type="PANTHER" id="PTHR19372">
    <property type="entry name" value="SULFITE REDUCTASE"/>
    <property type="match status" value="1"/>
</dbReference>
<keyword evidence="1" id="KW-0472">Membrane</keyword>
<proteinExistence type="predicted"/>
<keyword evidence="1" id="KW-0812">Transmembrane</keyword>
<evidence type="ECO:0000313" key="4">
    <source>
        <dbReference type="Proteomes" id="UP001060261"/>
    </source>
</evidence>
<feature type="transmembrane region" description="Helical" evidence="1">
    <location>
        <begin position="107"/>
        <end position="140"/>
    </location>
</feature>
<dbReference type="InterPro" id="IPR036374">
    <property type="entry name" value="OxRdtase_Mopterin-bd_sf"/>
</dbReference>
<dbReference type="Pfam" id="PF00174">
    <property type="entry name" value="Oxidored_molyb"/>
    <property type="match status" value="1"/>
</dbReference>
<evidence type="ECO:0000256" key="1">
    <source>
        <dbReference type="SAM" id="Phobius"/>
    </source>
</evidence>
<dbReference type="SUPFAM" id="SSF56524">
    <property type="entry name" value="Oxidoreductase molybdopterin-binding domain"/>
    <property type="match status" value="1"/>
</dbReference>
<sequence length="497" mass="54173">MTSTRPSRRPRPPRYAAGSFWWRLLRAWIAAVLLSALGYAALIWAGWAYPPITLYGTLTQWLGVPAIFQLLHRLLGLGQNAKLLAFSGVAVLWLGGLSLLGTLERPLIAGISLAILCILGLGALGWWMPLVYGLVFWALLEGVNRLLAPAPMSAQSTAAQPDQTRRTTTLGLAAGGLLAAGGGLTALFKPGSAATTTAALAPGDPLPFGVTPVSQFYYVSKNLEAFDPRLSAEKWTLTVDGLVQNPRTFSLTDLKQFAPVTSERTLSCISNPVGGPLISNGIWSGFRLSELLREVGLQKKARFVLWEAADGYTESLPLGEALDPEILLVTQLNSQPLNTKHGFPLRVLIPGRYGMKQPRWITRITLSAEDQPGYWVKRDWSKTARVELMSRIDQPPEISPNVKAGAPTFIRGVAFYSQPVTRVEVSTDGETTWREAELVKPRSVYAWTPWQLAWTPQTGSHMLSVRAFSGEVVQKTAQKDALPEGATGHHTFEVQAS</sequence>
<dbReference type="SUPFAM" id="SSF81296">
    <property type="entry name" value="E set domains"/>
    <property type="match status" value="1"/>
</dbReference>
<dbReference type="RefSeq" id="WP_260561235.1">
    <property type="nucleotide sequence ID" value="NZ_BAABEC010000191.1"/>
</dbReference>
<dbReference type="PANTHER" id="PTHR19372:SF7">
    <property type="entry name" value="SULFITE OXIDASE, MITOCHONDRIAL"/>
    <property type="match status" value="1"/>
</dbReference>
<accession>A0ABY5YLJ7</accession>
<keyword evidence="1" id="KW-1133">Transmembrane helix</keyword>
<protein>
    <submittedName>
        <fullName evidence="3">Molybdopterin-dependent oxidoreductase</fullName>
    </submittedName>
</protein>
<dbReference type="InterPro" id="IPR014756">
    <property type="entry name" value="Ig_E-set"/>
</dbReference>
<evidence type="ECO:0000259" key="2">
    <source>
        <dbReference type="Pfam" id="PF00174"/>
    </source>
</evidence>
<dbReference type="InterPro" id="IPR000572">
    <property type="entry name" value="OxRdtase_Mopterin-bd_dom"/>
</dbReference>
<dbReference type="Gene3D" id="2.60.40.650">
    <property type="match status" value="1"/>
</dbReference>
<gene>
    <name evidence="3" type="ORF">N0D28_04785</name>
</gene>
<organism evidence="3 4">
    <name type="scientific">Deinococcus rubellus</name>
    <dbReference type="NCBI Taxonomy" id="1889240"/>
    <lineage>
        <taxon>Bacteria</taxon>
        <taxon>Thermotogati</taxon>
        <taxon>Deinococcota</taxon>
        <taxon>Deinococci</taxon>
        <taxon>Deinococcales</taxon>
        <taxon>Deinococcaceae</taxon>
        <taxon>Deinococcus</taxon>
    </lineage>
</organism>
<dbReference type="Proteomes" id="UP001060261">
    <property type="component" value="Chromosome"/>
</dbReference>
<name>A0ABY5YLJ7_9DEIO</name>
<dbReference type="Gene3D" id="3.90.420.10">
    <property type="entry name" value="Oxidoreductase, molybdopterin-binding domain"/>
    <property type="match status" value="1"/>
</dbReference>